<gene>
    <name evidence="4" type="ORF">ACFQ4H_00940</name>
</gene>
<dbReference type="InterPro" id="IPR013149">
    <property type="entry name" value="ADH-like_C"/>
</dbReference>
<organism evidence="4 5">
    <name type="scientific">Micromonospora sonneratiae</name>
    <dbReference type="NCBI Taxonomy" id="1184706"/>
    <lineage>
        <taxon>Bacteria</taxon>
        <taxon>Bacillati</taxon>
        <taxon>Actinomycetota</taxon>
        <taxon>Actinomycetes</taxon>
        <taxon>Micromonosporales</taxon>
        <taxon>Micromonosporaceae</taxon>
        <taxon>Micromonospora</taxon>
    </lineage>
</organism>
<name>A0ABW3Y7U0_9ACTN</name>
<evidence type="ECO:0000256" key="1">
    <source>
        <dbReference type="ARBA" id="ARBA00022857"/>
    </source>
</evidence>
<dbReference type="Gene3D" id="3.90.180.10">
    <property type="entry name" value="Medium-chain alcohol dehydrogenases, catalytic domain"/>
    <property type="match status" value="1"/>
</dbReference>
<protein>
    <submittedName>
        <fullName evidence="4">Zinc-binding alcohol dehydrogenase family protein</fullName>
    </submittedName>
</protein>
<dbReference type="InterPro" id="IPR036291">
    <property type="entry name" value="NAD(P)-bd_dom_sf"/>
</dbReference>
<evidence type="ECO:0000256" key="2">
    <source>
        <dbReference type="SAM" id="MobiDB-lite"/>
    </source>
</evidence>
<dbReference type="InterPro" id="IPR051603">
    <property type="entry name" value="Zinc-ADH_QOR/CCCR"/>
</dbReference>
<feature type="compositionally biased region" description="Polar residues" evidence="2">
    <location>
        <begin position="1"/>
        <end position="11"/>
    </location>
</feature>
<dbReference type="PANTHER" id="PTHR44154:SF1">
    <property type="entry name" value="QUINONE OXIDOREDUCTASE"/>
    <property type="match status" value="1"/>
</dbReference>
<keyword evidence="1" id="KW-0521">NADP</keyword>
<dbReference type="SUPFAM" id="SSF51735">
    <property type="entry name" value="NAD(P)-binding Rossmann-fold domains"/>
    <property type="match status" value="1"/>
</dbReference>
<comment type="caution">
    <text evidence="4">The sequence shown here is derived from an EMBL/GenBank/DDBJ whole genome shotgun (WGS) entry which is preliminary data.</text>
</comment>
<dbReference type="EMBL" id="JBHTMP010000001">
    <property type="protein sequence ID" value="MFD1319646.1"/>
    <property type="molecule type" value="Genomic_DNA"/>
</dbReference>
<dbReference type="InterPro" id="IPR020843">
    <property type="entry name" value="ER"/>
</dbReference>
<feature type="domain" description="Enoyl reductase (ER)" evidence="3">
    <location>
        <begin position="26"/>
        <end position="332"/>
    </location>
</feature>
<dbReference type="SUPFAM" id="SSF50129">
    <property type="entry name" value="GroES-like"/>
    <property type="match status" value="1"/>
</dbReference>
<reference evidence="5" key="1">
    <citation type="journal article" date="2019" name="Int. J. Syst. Evol. Microbiol.">
        <title>The Global Catalogue of Microorganisms (GCM) 10K type strain sequencing project: providing services to taxonomists for standard genome sequencing and annotation.</title>
        <authorList>
            <consortium name="The Broad Institute Genomics Platform"/>
            <consortium name="The Broad Institute Genome Sequencing Center for Infectious Disease"/>
            <person name="Wu L."/>
            <person name="Ma J."/>
        </authorList>
    </citation>
    <scope>NUCLEOTIDE SEQUENCE [LARGE SCALE GENOMIC DNA]</scope>
    <source>
        <strain evidence="5">JCM 31037</strain>
    </source>
</reference>
<sequence>MSSPPDTGSRSSGDDSMHASVLLRSGPGEPLHHRRVTRPVPGPDDVLIQVYAASLDRVDNYIRRGTHGMAVTEPQTPGRDMAGVVAAVGTNVHGFRPGDEVIALGSRTHAEYALAPYWHTLRKPPEWSYAEAAALPTAGRTAYDAIVNITRVQPGERVLVVAASGAVGSFALQLSSHLGAEVYATAGQDWKRRTACALGARAALDHYRADLADQIRAATGGAEMDVIVDPIGGELWERLLTVLAPGGRIVTCGVTAGARGSLHLGRLMTRGWHIHGIGRPGRTQIAEHLRGCLDLMVAADQRPIVDRTFPLAEATAAHDYLEESDFFGRVVLTNMAEEPSTR</sequence>
<dbReference type="PANTHER" id="PTHR44154">
    <property type="entry name" value="QUINONE OXIDOREDUCTASE"/>
    <property type="match status" value="1"/>
</dbReference>
<dbReference type="Proteomes" id="UP001597260">
    <property type="component" value="Unassembled WGS sequence"/>
</dbReference>
<evidence type="ECO:0000259" key="3">
    <source>
        <dbReference type="SMART" id="SM00829"/>
    </source>
</evidence>
<dbReference type="SMART" id="SM00829">
    <property type="entry name" value="PKS_ER"/>
    <property type="match status" value="1"/>
</dbReference>
<keyword evidence="5" id="KW-1185">Reference proteome</keyword>
<feature type="region of interest" description="Disordered" evidence="2">
    <location>
        <begin position="1"/>
        <end position="43"/>
    </location>
</feature>
<evidence type="ECO:0000313" key="5">
    <source>
        <dbReference type="Proteomes" id="UP001597260"/>
    </source>
</evidence>
<dbReference type="InterPro" id="IPR013154">
    <property type="entry name" value="ADH-like_N"/>
</dbReference>
<proteinExistence type="predicted"/>
<dbReference type="Pfam" id="PF08240">
    <property type="entry name" value="ADH_N"/>
    <property type="match status" value="1"/>
</dbReference>
<accession>A0ABW3Y7U0</accession>
<dbReference type="InterPro" id="IPR011032">
    <property type="entry name" value="GroES-like_sf"/>
</dbReference>
<evidence type="ECO:0000313" key="4">
    <source>
        <dbReference type="EMBL" id="MFD1319646.1"/>
    </source>
</evidence>
<dbReference type="RefSeq" id="WP_377565729.1">
    <property type="nucleotide sequence ID" value="NZ_JBHTMP010000001.1"/>
</dbReference>
<dbReference type="Gene3D" id="3.40.50.720">
    <property type="entry name" value="NAD(P)-binding Rossmann-like Domain"/>
    <property type="match status" value="1"/>
</dbReference>
<dbReference type="Pfam" id="PF00107">
    <property type="entry name" value="ADH_zinc_N"/>
    <property type="match status" value="1"/>
</dbReference>